<feature type="domain" description="SLH" evidence="3">
    <location>
        <begin position="145"/>
        <end position="208"/>
    </location>
</feature>
<feature type="chain" id="PRO_5039567360" evidence="2">
    <location>
        <begin position="29"/>
        <end position="621"/>
    </location>
</feature>
<dbReference type="PROSITE" id="PS51272">
    <property type="entry name" value="SLH"/>
    <property type="match status" value="3"/>
</dbReference>
<keyword evidence="2" id="KW-0732">Signal</keyword>
<comment type="caution">
    <text evidence="4">The sequence shown here is derived from an EMBL/GenBank/DDBJ whole genome shotgun (WGS) entry which is preliminary data.</text>
</comment>
<organism evidence="4 5">
    <name type="scientific">Candidatus Butyricicoccus avistercoris</name>
    <dbReference type="NCBI Taxonomy" id="2838518"/>
    <lineage>
        <taxon>Bacteria</taxon>
        <taxon>Bacillati</taxon>
        <taxon>Bacillota</taxon>
        <taxon>Clostridia</taxon>
        <taxon>Eubacteriales</taxon>
        <taxon>Butyricicoccaceae</taxon>
        <taxon>Butyricicoccus</taxon>
    </lineage>
</organism>
<accession>A0A9D1TI35</accession>
<reference evidence="4" key="1">
    <citation type="journal article" date="2021" name="PeerJ">
        <title>Extensive microbial diversity within the chicken gut microbiome revealed by metagenomics and culture.</title>
        <authorList>
            <person name="Gilroy R."/>
            <person name="Ravi A."/>
            <person name="Getino M."/>
            <person name="Pursley I."/>
            <person name="Horton D.L."/>
            <person name="Alikhan N.F."/>
            <person name="Baker D."/>
            <person name="Gharbi K."/>
            <person name="Hall N."/>
            <person name="Watson M."/>
            <person name="Adriaenssens E.M."/>
            <person name="Foster-Nyarko E."/>
            <person name="Jarju S."/>
            <person name="Secka A."/>
            <person name="Antonio M."/>
            <person name="Oren A."/>
            <person name="Chaudhuri R.R."/>
            <person name="La Ragione R."/>
            <person name="Hildebrand F."/>
            <person name="Pallen M.J."/>
        </authorList>
    </citation>
    <scope>NUCLEOTIDE SEQUENCE</scope>
    <source>
        <strain evidence="4">CHK193-4272</strain>
    </source>
</reference>
<name>A0A9D1TI35_9FIRM</name>
<evidence type="ECO:0000259" key="3">
    <source>
        <dbReference type="PROSITE" id="PS51272"/>
    </source>
</evidence>
<dbReference type="Proteomes" id="UP000886808">
    <property type="component" value="Unassembled WGS sequence"/>
</dbReference>
<feature type="domain" description="SLH" evidence="3">
    <location>
        <begin position="24"/>
        <end position="87"/>
    </location>
</feature>
<evidence type="ECO:0000256" key="2">
    <source>
        <dbReference type="SAM" id="SignalP"/>
    </source>
</evidence>
<sequence>MSKKTFLSRSAAIAMSAVLLSSSMSAYAVSDISNHWAKDNIQKFIDAGIINGYQDDTFRPDNNMTRAEFATILSKLLDDPNVPTEHRYTDVPENAWYFDAVQKLCTLQIVSEDEKFNPQNNVTREQVMVMLARAMRLTATDTTVVNKFSDADKISDYALNAVAAFVEKGYTNGYEDGTIRPKNNITRAECVKLIDSLNLVPNANSLEGIMKSIYKGVTAEIPATDITAITADNVQYYLGLKTMDGIEEAIASEPMISSAAHSVCLVRVKDGTDVTKMMNDIKENVNPQKWICVGVDPKNVMVANQGNLILLVMDDTAPQGFVDSFNAIELGGDTEEKPEEKPEQDKPVVTADGLIQYNDFYMDSMGTINTQYVTNFASKIESISNEYLKDAANIYYAVIPSKQYFINDKVETPFDYTSMMNIIRSGIKSAKEIDLTGTLELEAYLKTDPHWKQEGLQEVLNTLGKTMGFTVDLSTYTKNSVPNFTGQHGYKKENFAHETMTYLTNDAINNAVVDNFVDKTFTKVYNTAKLESDTPYDMFLSGPTPLTTITNESAKTDKELVMFRDSYACSLAPLLIENYKTITLVDLRYMASSLLPQHVDFTGKDVLFMYNDQIINTVVLK</sequence>
<reference evidence="4" key="2">
    <citation type="submission" date="2021-04" db="EMBL/GenBank/DDBJ databases">
        <authorList>
            <person name="Gilroy R."/>
        </authorList>
    </citation>
    <scope>NUCLEOTIDE SEQUENCE</scope>
    <source>
        <strain evidence="4">CHK193-4272</strain>
    </source>
</reference>
<dbReference type="PANTHER" id="PTHR43308:SF5">
    <property type="entry name" value="S-LAYER PROTEIN _ PEPTIDOGLYCAN ENDO-BETA-N-ACETYLGLUCOSAMINIDASE"/>
    <property type="match status" value="1"/>
</dbReference>
<dbReference type="EMBL" id="DXIE01000045">
    <property type="protein sequence ID" value="HIV62697.1"/>
    <property type="molecule type" value="Genomic_DNA"/>
</dbReference>
<dbReference type="Pfam" id="PF00395">
    <property type="entry name" value="SLH"/>
    <property type="match status" value="3"/>
</dbReference>
<dbReference type="PANTHER" id="PTHR43308">
    <property type="entry name" value="OUTER MEMBRANE PROTEIN ALPHA-RELATED"/>
    <property type="match status" value="1"/>
</dbReference>
<keyword evidence="1" id="KW-0677">Repeat</keyword>
<gene>
    <name evidence="4" type="ORF">H9746_07655</name>
</gene>
<evidence type="ECO:0000313" key="4">
    <source>
        <dbReference type="EMBL" id="HIV62697.1"/>
    </source>
</evidence>
<protein>
    <submittedName>
        <fullName evidence="4">S-layer homology domain-containing protein</fullName>
    </submittedName>
</protein>
<evidence type="ECO:0000313" key="5">
    <source>
        <dbReference type="Proteomes" id="UP000886808"/>
    </source>
</evidence>
<feature type="signal peptide" evidence="2">
    <location>
        <begin position="1"/>
        <end position="28"/>
    </location>
</feature>
<feature type="domain" description="SLH" evidence="3">
    <location>
        <begin position="88"/>
        <end position="144"/>
    </location>
</feature>
<dbReference type="AlphaFoldDB" id="A0A9D1TI35"/>
<dbReference type="InterPro" id="IPR051465">
    <property type="entry name" value="Cell_Envelope_Struct_Comp"/>
</dbReference>
<proteinExistence type="predicted"/>
<evidence type="ECO:0000256" key="1">
    <source>
        <dbReference type="ARBA" id="ARBA00022737"/>
    </source>
</evidence>
<dbReference type="InterPro" id="IPR001119">
    <property type="entry name" value="SLH_dom"/>
</dbReference>